<feature type="region of interest" description="Disordered" evidence="1">
    <location>
        <begin position="1"/>
        <end position="91"/>
    </location>
</feature>
<proteinExistence type="predicted"/>
<reference evidence="2" key="2">
    <citation type="submission" date="2018-05" db="EMBL/GenBank/DDBJ databases">
        <title>OpunRS2 (Oryza punctata Reference Sequence Version 2).</title>
        <authorList>
            <person name="Zhang J."/>
            <person name="Kudrna D."/>
            <person name="Lee S."/>
            <person name="Talag J."/>
            <person name="Welchert J."/>
            <person name="Wing R.A."/>
        </authorList>
    </citation>
    <scope>NUCLEOTIDE SEQUENCE [LARGE SCALE GENOMIC DNA]</scope>
</reference>
<dbReference type="Gramene" id="OPUNC01G34490.1">
    <property type="protein sequence ID" value="OPUNC01G34490.1"/>
    <property type="gene ID" value="OPUNC01G34490"/>
</dbReference>
<evidence type="ECO:0000313" key="3">
    <source>
        <dbReference type="Proteomes" id="UP000026962"/>
    </source>
</evidence>
<dbReference type="HOGENOM" id="CLU_1716193_0_0_1"/>
<organism evidence="2">
    <name type="scientific">Oryza punctata</name>
    <name type="common">Red rice</name>
    <dbReference type="NCBI Taxonomy" id="4537"/>
    <lineage>
        <taxon>Eukaryota</taxon>
        <taxon>Viridiplantae</taxon>
        <taxon>Streptophyta</taxon>
        <taxon>Embryophyta</taxon>
        <taxon>Tracheophyta</taxon>
        <taxon>Spermatophyta</taxon>
        <taxon>Magnoliopsida</taxon>
        <taxon>Liliopsida</taxon>
        <taxon>Poales</taxon>
        <taxon>Poaceae</taxon>
        <taxon>BOP clade</taxon>
        <taxon>Oryzoideae</taxon>
        <taxon>Oryzeae</taxon>
        <taxon>Oryzinae</taxon>
        <taxon>Oryza</taxon>
    </lineage>
</organism>
<sequence length="153" mass="16940">MGQAASDVYLSKAYTHQQHNHPRIPWNQSRLGAKTGGERGAPSYNLALRADSEDSEGSSHKSSAPTGRKKSESAGQAELRQLEQSKLPPEWKRTPKRWVRLRFAARLRPVPDQAEHLGMQKDVLARQEVNISCKQYPGLDQADVVGPPCECAA</sequence>
<keyword evidence="3" id="KW-1185">Reference proteome</keyword>
<dbReference type="EnsemblPlants" id="OPUNC01G34490.1">
    <property type="protein sequence ID" value="OPUNC01G34490.1"/>
    <property type="gene ID" value="OPUNC01G34490"/>
</dbReference>
<accession>A0A0E0JQF6</accession>
<reference evidence="2" key="1">
    <citation type="submission" date="2015-04" db="UniProtKB">
        <authorList>
            <consortium name="EnsemblPlants"/>
        </authorList>
    </citation>
    <scope>IDENTIFICATION</scope>
</reference>
<evidence type="ECO:0000256" key="1">
    <source>
        <dbReference type="SAM" id="MobiDB-lite"/>
    </source>
</evidence>
<protein>
    <submittedName>
        <fullName evidence="2">Uncharacterized protein</fullName>
    </submittedName>
</protein>
<dbReference type="AlphaFoldDB" id="A0A0E0JQF6"/>
<evidence type="ECO:0000313" key="2">
    <source>
        <dbReference type="EnsemblPlants" id="OPUNC01G34490.1"/>
    </source>
</evidence>
<name>A0A0E0JQF6_ORYPU</name>
<dbReference type="Proteomes" id="UP000026962">
    <property type="component" value="Chromosome 1"/>
</dbReference>